<dbReference type="EMBL" id="JACTNZ010000006">
    <property type="protein sequence ID" value="KAG5545475.1"/>
    <property type="molecule type" value="Genomic_DNA"/>
</dbReference>
<evidence type="ECO:0000256" key="6">
    <source>
        <dbReference type="SAM" id="SignalP"/>
    </source>
</evidence>
<proteinExistence type="inferred from homology"/>
<comment type="subcellular location">
    <subcellularLocation>
        <location evidence="1">Secreted</location>
    </subcellularLocation>
</comment>
<name>A0AAV6JZ91_9ERIC</name>
<feature type="domain" description="Gnk2-homologous" evidence="7">
    <location>
        <begin position="126"/>
        <end position="219"/>
    </location>
</feature>
<keyword evidence="2" id="KW-0964">Secreted</keyword>
<dbReference type="PANTHER" id="PTHR32411">
    <property type="entry name" value="CYSTEINE-RICH REPEAT SECRETORY PROTEIN 38-RELATED"/>
    <property type="match status" value="1"/>
</dbReference>
<keyword evidence="9" id="KW-1185">Reference proteome</keyword>
<comment type="caution">
    <text evidence="8">The sequence shown here is derived from an EMBL/GenBank/DDBJ whole genome shotgun (WGS) entry which is preliminary data.</text>
</comment>
<comment type="similarity">
    <text evidence="5">Belongs to the cysteine-rich repeat secretory protein family.</text>
</comment>
<dbReference type="PROSITE" id="PS51473">
    <property type="entry name" value="GNK2"/>
    <property type="match status" value="2"/>
</dbReference>
<evidence type="ECO:0000313" key="9">
    <source>
        <dbReference type="Proteomes" id="UP000823749"/>
    </source>
</evidence>
<feature type="signal peptide" evidence="6">
    <location>
        <begin position="1"/>
        <end position="15"/>
    </location>
</feature>
<evidence type="ECO:0000259" key="7">
    <source>
        <dbReference type="PROSITE" id="PS51473"/>
    </source>
</evidence>
<evidence type="ECO:0000256" key="5">
    <source>
        <dbReference type="ARBA" id="ARBA00038515"/>
    </source>
</evidence>
<keyword evidence="3 6" id="KW-0732">Signal</keyword>
<evidence type="ECO:0000256" key="3">
    <source>
        <dbReference type="ARBA" id="ARBA00022729"/>
    </source>
</evidence>
<dbReference type="Proteomes" id="UP000823749">
    <property type="component" value="Chromosome 6"/>
</dbReference>
<evidence type="ECO:0000313" key="8">
    <source>
        <dbReference type="EMBL" id="KAG5545475.1"/>
    </source>
</evidence>
<evidence type="ECO:0000256" key="1">
    <source>
        <dbReference type="ARBA" id="ARBA00004613"/>
    </source>
</evidence>
<reference evidence="8 9" key="1">
    <citation type="submission" date="2020-08" db="EMBL/GenBank/DDBJ databases">
        <title>Plant Genome Project.</title>
        <authorList>
            <person name="Zhang R.-G."/>
        </authorList>
    </citation>
    <scope>NUCLEOTIDE SEQUENCE [LARGE SCALE GENOMIC DNA]</scope>
    <source>
        <strain evidence="8">WSP0</strain>
        <tissue evidence="8">Leaf</tissue>
    </source>
</reference>
<organism evidence="8 9">
    <name type="scientific">Rhododendron griersonianum</name>
    <dbReference type="NCBI Taxonomy" id="479676"/>
    <lineage>
        <taxon>Eukaryota</taxon>
        <taxon>Viridiplantae</taxon>
        <taxon>Streptophyta</taxon>
        <taxon>Embryophyta</taxon>
        <taxon>Tracheophyta</taxon>
        <taxon>Spermatophyta</taxon>
        <taxon>Magnoliopsida</taxon>
        <taxon>eudicotyledons</taxon>
        <taxon>Gunneridae</taxon>
        <taxon>Pentapetalae</taxon>
        <taxon>asterids</taxon>
        <taxon>Ericales</taxon>
        <taxon>Ericaceae</taxon>
        <taxon>Ericoideae</taxon>
        <taxon>Rhodoreae</taxon>
        <taxon>Rhododendron</taxon>
    </lineage>
</organism>
<dbReference type="AlphaFoldDB" id="A0AAV6JZ91"/>
<dbReference type="InterPro" id="IPR050581">
    <property type="entry name" value="CRR_secretory_protein"/>
</dbReference>
<gene>
    <name evidence="8" type="ORF">RHGRI_017838</name>
</gene>
<dbReference type="Gene3D" id="3.30.430.20">
    <property type="entry name" value="Gnk2 domain, C-X8-C-X2-C motif"/>
    <property type="match status" value="2"/>
</dbReference>
<dbReference type="Pfam" id="PF01657">
    <property type="entry name" value="Stress-antifung"/>
    <property type="match status" value="1"/>
</dbReference>
<keyword evidence="4" id="KW-0677">Repeat</keyword>
<evidence type="ECO:0000256" key="2">
    <source>
        <dbReference type="ARBA" id="ARBA00022525"/>
    </source>
</evidence>
<evidence type="ECO:0000256" key="4">
    <source>
        <dbReference type="ARBA" id="ARBA00022737"/>
    </source>
</evidence>
<dbReference type="PANTHER" id="PTHR32411:SF43">
    <property type="entry name" value="CYSTEINE-RICH REPEAT SECRETORY PROTEIN 38"/>
    <property type="match status" value="1"/>
</dbReference>
<sequence length="219" mass="24005">MYLLSLSLLLQLALGANLVTYTCYGSGNFTPGGVYNQNLNSLLNILDSNTPLTGFAFSSLGQSQNIQSYGLALCRGDINTTACQACVDEATTEIQKLCQFNNEAAIWYDVRQVKYSNVDFLGVVSTGQWELIWNTANASNPVYFNKKVIELFSHLKGEAQDSPKLYAAGALEIENSMTIYGLVQYTRDLSGDNCAKCIDVAVKIIVQDSYAKIRSEFPG</sequence>
<dbReference type="CDD" id="cd23509">
    <property type="entry name" value="Gnk2-like"/>
    <property type="match status" value="2"/>
</dbReference>
<feature type="chain" id="PRO_5043394879" description="Gnk2-homologous domain-containing protein" evidence="6">
    <location>
        <begin position="16"/>
        <end position="219"/>
    </location>
</feature>
<dbReference type="InterPro" id="IPR002902">
    <property type="entry name" value="GNK2"/>
</dbReference>
<feature type="domain" description="Gnk2-homologous" evidence="7">
    <location>
        <begin position="17"/>
        <end position="120"/>
    </location>
</feature>
<accession>A0AAV6JZ91</accession>
<dbReference type="InterPro" id="IPR038408">
    <property type="entry name" value="GNK2_sf"/>
</dbReference>
<protein>
    <recommendedName>
        <fullName evidence="7">Gnk2-homologous domain-containing protein</fullName>
    </recommendedName>
</protein>
<dbReference type="GO" id="GO:0005576">
    <property type="term" value="C:extracellular region"/>
    <property type="evidence" value="ECO:0007669"/>
    <property type="project" value="UniProtKB-SubCell"/>
</dbReference>